<dbReference type="SUPFAM" id="SSF53335">
    <property type="entry name" value="S-adenosyl-L-methionine-dependent methyltransferases"/>
    <property type="match status" value="1"/>
</dbReference>
<proteinExistence type="predicted"/>
<dbReference type="Proteomes" id="UP000256780">
    <property type="component" value="Chromosome CBM2587_b"/>
</dbReference>
<dbReference type="InterPro" id="IPR029063">
    <property type="entry name" value="SAM-dependent_MTases_sf"/>
</dbReference>
<comment type="caution">
    <text evidence="3">The sequence shown here is derived from an EMBL/GenBank/DDBJ whole genome shotgun (WGS) entry which is preliminary data.</text>
</comment>
<dbReference type="InterPro" id="IPR013630">
    <property type="entry name" value="Methyltransf_Zn-bd_dom_put"/>
</dbReference>
<dbReference type="Pfam" id="PF13489">
    <property type="entry name" value="Methyltransf_23"/>
    <property type="match status" value="1"/>
</dbReference>
<accession>A0A375CDU3</accession>
<dbReference type="PANTHER" id="PTHR43861">
    <property type="entry name" value="TRANS-ACONITATE 2-METHYLTRANSFERASE-RELATED"/>
    <property type="match status" value="1"/>
</dbReference>
<reference evidence="3" key="1">
    <citation type="submission" date="2018-01" db="EMBL/GenBank/DDBJ databases">
        <authorList>
            <person name="Clerissi C."/>
        </authorList>
    </citation>
    <scope>NUCLEOTIDE SEQUENCE</scope>
    <source>
        <strain evidence="3">Cupriavidus sp. LMG 19464</strain>
    </source>
</reference>
<dbReference type="Gene3D" id="6.10.250.3100">
    <property type="match status" value="1"/>
</dbReference>
<dbReference type="Pfam" id="PF08421">
    <property type="entry name" value="Methyltransf_13"/>
    <property type="match status" value="1"/>
</dbReference>
<dbReference type="RefSeq" id="WP_116359343.1">
    <property type="nucleotide sequence ID" value="NZ_LT976854.1"/>
</dbReference>
<evidence type="ECO:0000259" key="2">
    <source>
        <dbReference type="Pfam" id="PF08484"/>
    </source>
</evidence>
<dbReference type="AlphaFoldDB" id="A0A375CDU3"/>
<dbReference type="Gene3D" id="3.40.50.720">
    <property type="entry name" value="NAD(P)-binding Rossmann-like Domain"/>
    <property type="match status" value="1"/>
</dbReference>
<gene>
    <name evidence="3" type="ORF">CBM2587_B90520</name>
</gene>
<feature type="domain" description="C-methyltransferase" evidence="2">
    <location>
        <begin position="252"/>
        <end position="410"/>
    </location>
</feature>
<keyword evidence="3" id="KW-0808">Transferase</keyword>
<dbReference type="InterPro" id="IPR038576">
    <property type="entry name" value="Methyltransf_Zn-bd_dom_put_sf"/>
</dbReference>
<sequence length="416" mass="45554">MNASTVTPPACRACAAPLEQTVVDLGLSPISNAFIRPEHADRGEMFYPLHAMVCTSCWLVQLRDATPANVHFHDDYVYFSSYSSSWLAHARSYVEAMRQRFGIGTQSRVMEIASNDGYLLQYFVQAGVPCLGIEPTANTAAAARDKHVETREVFFDAQSARSLAAQGWQVDLLLGNNVLAHVPDINDFVAGMPVVLKPEGVITLEFPHLLRLLEENQFDTLYHEHYSYLSLTALMPVLARAGLRAFDVEHLPTHGGSLRLYACHAAARHAGSPAVQACLDAEGAAGLTSAAGYAAFAQRVQRARQELLVFLVEARRAGKRVAAYGAAAKGNTLLNYCGARADLVEFVVDRNPAKQGRLLPGTRIPVLAPEAVTTHRPDYLLVLPWNLLDEIQQQMAHIRAWGGRFVTAIPHTVVHP</sequence>
<keyword evidence="3" id="KW-0489">Methyltransferase</keyword>
<dbReference type="Gene3D" id="6.20.50.110">
    <property type="entry name" value="Methyltransferase, zinc-binding domain"/>
    <property type="match status" value="1"/>
</dbReference>
<dbReference type="GO" id="GO:0008168">
    <property type="term" value="F:methyltransferase activity"/>
    <property type="evidence" value="ECO:0007669"/>
    <property type="project" value="UniProtKB-KW"/>
</dbReference>
<protein>
    <submittedName>
        <fullName evidence="3">Methyltransferase</fullName>
    </submittedName>
</protein>
<dbReference type="PANTHER" id="PTHR43861:SF5">
    <property type="entry name" value="BLL5978 PROTEIN"/>
    <property type="match status" value="1"/>
</dbReference>
<dbReference type="OrthoDB" id="9815644at2"/>
<dbReference type="Gene3D" id="3.40.50.150">
    <property type="entry name" value="Vaccinia Virus protein VP39"/>
    <property type="match status" value="1"/>
</dbReference>
<dbReference type="GO" id="GO:0032259">
    <property type="term" value="P:methylation"/>
    <property type="evidence" value="ECO:0007669"/>
    <property type="project" value="UniProtKB-KW"/>
</dbReference>
<organism evidence="3">
    <name type="scientific">Cupriavidus taiwanensis</name>
    <dbReference type="NCBI Taxonomy" id="164546"/>
    <lineage>
        <taxon>Bacteria</taxon>
        <taxon>Pseudomonadati</taxon>
        <taxon>Pseudomonadota</taxon>
        <taxon>Betaproteobacteria</taxon>
        <taxon>Burkholderiales</taxon>
        <taxon>Burkholderiaceae</taxon>
        <taxon>Cupriavidus</taxon>
    </lineage>
</organism>
<dbReference type="EMBL" id="OFSQ01000038">
    <property type="protein sequence ID" value="SOY68084.1"/>
    <property type="molecule type" value="Genomic_DNA"/>
</dbReference>
<feature type="domain" description="Methyltransferase putative zinc binding" evidence="1">
    <location>
        <begin position="11"/>
        <end position="72"/>
    </location>
</feature>
<dbReference type="InterPro" id="IPR013691">
    <property type="entry name" value="MeTrfase_14"/>
</dbReference>
<name>A0A375CDU3_9BURK</name>
<evidence type="ECO:0000313" key="3">
    <source>
        <dbReference type="EMBL" id="SOY68084.1"/>
    </source>
</evidence>
<evidence type="ECO:0000259" key="1">
    <source>
        <dbReference type="Pfam" id="PF08421"/>
    </source>
</evidence>
<dbReference type="Pfam" id="PF08484">
    <property type="entry name" value="Methyltransf_14"/>
    <property type="match status" value="1"/>
</dbReference>